<feature type="compositionally biased region" description="Low complexity" evidence="1">
    <location>
        <begin position="34"/>
        <end position="43"/>
    </location>
</feature>
<sequence length="236" mass="26067">MKSCRIFTSDFLTSTQSQSSIIHPPSNHLHSHPQNKTNPQQPKAKQKTKKTMDEDPETTLQNLTTQLTTTPQAFPTCCLSLSTPLLSTLTTLLPKKPNYTLSIGSGSGLLEALLTHTTPTLQIEGVEVNPTVNRYIAEQDMHVVSGTWDLLSSRVPGAKAWMFVYPREPRLVERYIEGFGETGMVEVILWLGPRADWGDYVGCFEGRGFGVERVVGVEGGLEGFEMLGVVRRVGSF</sequence>
<accession>A0AAN5BQZ7</accession>
<organism evidence="2 3">
    <name type="scientific">Aspergillus oryzae</name>
    <name type="common">Yellow koji mold</name>
    <dbReference type="NCBI Taxonomy" id="5062"/>
    <lineage>
        <taxon>Eukaryota</taxon>
        <taxon>Fungi</taxon>
        <taxon>Dikarya</taxon>
        <taxon>Ascomycota</taxon>
        <taxon>Pezizomycotina</taxon>
        <taxon>Eurotiomycetes</taxon>
        <taxon>Eurotiomycetidae</taxon>
        <taxon>Eurotiales</taxon>
        <taxon>Aspergillaceae</taxon>
        <taxon>Aspergillus</taxon>
        <taxon>Aspergillus subgen. Circumdati</taxon>
    </lineage>
</organism>
<gene>
    <name evidence="2" type="ORF">Aory04_000038200</name>
</gene>
<feature type="region of interest" description="Disordered" evidence="1">
    <location>
        <begin position="14"/>
        <end position="56"/>
    </location>
</feature>
<reference evidence="2" key="1">
    <citation type="submission" date="2023-04" db="EMBL/GenBank/DDBJ databases">
        <title>Aspergillus oryzae NBRC 4228.</title>
        <authorList>
            <person name="Ichikawa N."/>
            <person name="Sato H."/>
            <person name="Tonouchi N."/>
        </authorList>
    </citation>
    <scope>NUCLEOTIDE SEQUENCE</scope>
    <source>
        <strain evidence="2">NBRC 4228</strain>
    </source>
</reference>
<dbReference type="AlphaFoldDB" id="A0AAN5BQZ7"/>
<evidence type="ECO:0000313" key="3">
    <source>
        <dbReference type="Proteomes" id="UP001165205"/>
    </source>
</evidence>
<dbReference type="EMBL" id="BSYA01000002">
    <property type="protein sequence ID" value="GMG22815.1"/>
    <property type="molecule type" value="Genomic_DNA"/>
</dbReference>
<name>A0AAN5BQZ7_ASPOZ</name>
<protein>
    <submittedName>
        <fullName evidence="2">Unnamed protein product</fullName>
    </submittedName>
</protein>
<evidence type="ECO:0000313" key="2">
    <source>
        <dbReference type="EMBL" id="GMG22815.1"/>
    </source>
</evidence>
<dbReference type="Proteomes" id="UP001165205">
    <property type="component" value="Unassembled WGS sequence"/>
</dbReference>
<proteinExistence type="predicted"/>
<comment type="caution">
    <text evidence="2">The sequence shown here is derived from an EMBL/GenBank/DDBJ whole genome shotgun (WGS) entry which is preliminary data.</text>
</comment>
<evidence type="ECO:0000256" key="1">
    <source>
        <dbReference type="SAM" id="MobiDB-lite"/>
    </source>
</evidence>